<comment type="caution">
    <text evidence="2">The sequence shown here is derived from an EMBL/GenBank/DDBJ whole genome shotgun (WGS) entry which is preliminary data.</text>
</comment>
<sequence>METGGLMWWVAAGALIFAELFTGTFYLLMIALGMIAGGIAYVIGAMPHVQMGAAALIALIAVAVLWRSRFGNWKRRDASHDAAVNLDIGATLEVDQWRDRRARAMYRGAQWDVELAPGETEGARIYRITALEGNRLIVAAKR</sequence>
<keyword evidence="2" id="KW-0378">Hydrolase</keyword>
<keyword evidence="1" id="KW-1133">Transmembrane helix</keyword>
<proteinExistence type="predicted"/>
<evidence type="ECO:0000256" key="1">
    <source>
        <dbReference type="SAM" id="Phobius"/>
    </source>
</evidence>
<keyword evidence="3" id="KW-1185">Reference proteome</keyword>
<dbReference type="GO" id="GO:0006508">
    <property type="term" value="P:proteolysis"/>
    <property type="evidence" value="ECO:0007669"/>
    <property type="project" value="UniProtKB-KW"/>
</dbReference>
<protein>
    <submittedName>
        <fullName evidence="2">Putative activity regulator of membrane protease YbbK</fullName>
    </submittedName>
</protein>
<dbReference type="RefSeq" id="WP_050452424.1">
    <property type="nucleotide sequence ID" value="NZ_LFJJ01000015.1"/>
</dbReference>
<organism evidence="2 3">
    <name type="scientific">Candidatus Burkholderia verschuerenii</name>
    <dbReference type="NCBI Taxonomy" id="242163"/>
    <lineage>
        <taxon>Bacteria</taxon>
        <taxon>Pseudomonadati</taxon>
        <taxon>Pseudomonadota</taxon>
        <taxon>Betaproteobacteria</taxon>
        <taxon>Burkholderiales</taxon>
        <taxon>Burkholderiaceae</taxon>
        <taxon>Burkholderia</taxon>
    </lineage>
</organism>
<keyword evidence="1" id="KW-0472">Membrane</keyword>
<feature type="transmembrane region" description="Helical" evidence="1">
    <location>
        <begin position="49"/>
        <end position="66"/>
    </location>
</feature>
<evidence type="ECO:0000313" key="3">
    <source>
        <dbReference type="Proteomes" id="UP000036959"/>
    </source>
</evidence>
<keyword evidence="2" id="KW-0645">Protease</keyword>
<dbReference type="OrthoDB" id="5654021at2"/>
<dbReference type="Proteomes" id="UP000036959">
    <property type="component" value="Unassembled WGS sequence"/>
</dbReference>
<reference evidence="3" key="1">
    <citation type="submission" date="2015-06" db="EMBL/GenBank/DDBJ databases">
        <title>Comparative genomics of Burkholderia leaf nodule symbionts.</title>
        <authorList>
            <person name="Carlier A."/>
            <person name="Eberl L."/>
            <person name="Pinto-Carbo M."/>
        </authorList>
    </citation>
    <scope>NUCLEOTIDE SEQUENCE [LARGE SCALE GENOMIC DNA]</scope>
    <source>
        <strain evidence="3">UZHbot4</strain>
    </source>
</reference>
<accession>A0A0L0MG55</accession>
<keyword evidence="1" id="KW-0812">Transmembrane</keyword>
<dbReference type="EMBL" id="LFJJ01000015">
    <property type="protein sequence ID" value="KND61657.1"/>
    <property type="molecule type" value="Genomic_DNA"/>
</dbReference>
<gene>
    <name evidence="2" type="ORF">BVER_06052</name>
</gene>
<dbReference type="GO" id="GO:0008233">
    <property type="term" value="F:peptidase activity"/>
    <property type="evidence" value="ECO:0007669"/>
    <property type="project" value="UniProtKB-KW"/>
</dbReference>
<name>A0A0L0MG55_9BURK</name>
<dbReference type="PATRIC" id="fig|242163.4.peg.1656"/>
<dbReference type="AlphaFoldDB" id="A0A0L0MG55"/>
<evidence type="ECO:0000313" key="2">
    <source>
        <dbReference type="EMBL" id="KND61657.1"/>
    </source>
</evidence>
<feature type="transmembrane region" description="Helical" evidence="1">
    <location>
        <begin position="6"/>
        <end position="21"/>
    </location>
</feature>